<dbReference type="InterPro" id="IPR011701">
    <property type="entry name" value="MFS"/>
</dbReference>
<proteinExistence type="predicted"/>
<dbReference type="AlphaFoldDB" id="A0A6L6PI08"/>
<feature type="transmembrane region" description="Helical" evidence="7">
    <location>
        <begin position="229"/>
        <end position="252"/>
    </location>
</feature>
<keyword evidence="4 7" id="KW-0812">Transmembrane</keyword>
<dbReference type="GO" id="GO:0022857">
    <property type="term" value="F:transmembrane transporter activity"/>
    <property type="evidence" value="ECO:0007669"/>
    <property type="project" value="InterPro"/>
</dbReference>
<feature type="transmembrane region" description="Helical" evidence="7">
    <location>
        <begin position="83"/>
        <end position="105"/>
    </location>
</feature>
<evidence type="ECO:0000256" key="1">
    <source>
        <dbReference type="ARBA" id="ARBA00004651"/>
    </source>
</evidence>
<dbReference type="GO" id="GO:0005886">
    <property type="term" value="C:plasma membrane"/>
    <property type="evidence" value="ECO:0007669"/>
    <property type="project" value="UniProtKB-SubCell"/>
</dbReference>
<comment type="caution">
    <text evidence="8">The sequence shown here is derived from an EMBL/GenBank/DDBJ whole genome shotgun (WGS) entry which is preliminary data.</text>
</comment>
<evidence type="ECO:0000313" key="8">
    <source>
        <dbReference type="EMBL" id="MTV38738.1"/>
    </source>
</evidence>
<gene>
    <name evidence="8" type="primary">lplT</name>
    <name evidence="8" type="ORF">GM676_14250</name>
</gene>
<keyword evidence="9" id="KW-1185">Reference proteome</keyword>
<feature type="transmembrane region" description="Helical" evidence="7">
    <location>
        <begin position="292"/>
        <end position="310"/>
    </location>
</feature>
<feature type="transmembrane region" description="Helical" evidence="7">
    <location>
        <begin position="264"/>
        <end position="285"/>
    </location>
</feature>
<dbReference type="NCBIfam" id="NF008397">
    <property type="entry name" value="PRK11195.1"/>
    <property type="match status" value="1"/>
</dbReference>
<evidence type="ECO:0000256" key="3">
    <source>
        <dbReference type="ARBA" id="ARBA00022475"/>
    </source>
</evidence>
<dbReference type="CDD" id="cd06173">
    <property type="entry name" value="MFS_MefA_like"/>
    <property type="match status" value="1"/>
</dbReference>
<dbReference type="Pfam" id="PF07690">
    <property type="entry name" value="MFS_1"/>
    <property type="match status" value="1"/>
</dbReference>
<dbReference type="OrthoDB" id="9803968at2"/>
<evidence type="ECO:0000256" key="5">
    <source>
        <dbReference type="ARBA" id="ARBA00022989"/>
    </source>
</evidence>
<reference evidence="8 9" key="1">
    <citation type="submission" date="2019-11" db="EMBL/GenBank/DDBJ databases">
        <title>Type strains purchased from KCTC, JCM and DSMZ.</title>
        <authorList>
            <person name="Lu H."/>
        </authorList>
    </citation>
    <scope>NUCLEOTIDE SEQUENCE [LARGE SCALE GENOMIC DNA]</scope>
    <source>
        <strain evidence="8 9">KCTC 22382</strain>
    </source>
</reference>
<evidence type="ECO:0000256" key="7">
    <source>
        <dbReference type="SAM" id="Phobius"/>
    </source>
</evidence>
<dbReference type="RefSeq" id="WP_155464310.1">
    <property type="nucleotide sequence ID" value="NZ_WNKY01000013.1"/>
</dbReference>
<evidence type="ECO:0000313" key="9">
    <source>
        <dbReference type="Proteomes" id="UP000475582"/>
    </source>
</evidence>
<keyword evidence="2" id="KW-0813">Transport</keyword>
<dbReference type="InterPro" id="IPR036259">
    <property type="entry name" value="MFS_trans_sf"/>
</dbReference>
<feature type="transmembrane region" description="Helical" evidence="7">
    <location>
        <begin position="382"/>
        <end position="399"/>
    </location>
</feature>
<evidence type="ECO:0000256" key="6">
    <source>
        <dbReference type="ARBA" id="ARBA00023136"/>
    </source>
</evidence>
<comment type="subcellular location">
    <subcellularLocation>
        <location evidence="1">Cell membrane</location>
        <topology evidence="1">Multi-pass membrane protein</topology>
    </subcellularLocation>
</comment>
<dbReference type="Gene3D" id="1.20.1250.20">
    <property type="entry name" value="MFS general substrate transporter like domains"/>
    <property type="match status" value="1"/>
</dbReference>
<protein>
    <submittedName>
        <fullName evidence="8">Lysophospholipid transporter LplT</fullName>
    </submittedName>
</protein>
<keyword evidence="6 7" id="KW-0472">Membrane</keyword>
<dbReference type="EMBL" id="WNKY01000013">
    <property type="protein sequence ID" value="MTV38738.1"/>
    <property type="molecule type" value="Genomic_DNA"/>
</dbReference>
<accession>A0A6L6PI08</accession>
<feature type="transmembrane region" description="Helical" evidence="7">
    <location>
        <begin position="316"/>
        <end position="338"/>
    </location>
</feature>
<dbReference type="PANTHER" id="PTHR43266:SF2">
    <property type="entry name" value="MAJOR FACILITATOR SUPERFAMILY (MFS) PROFILE DOMAIN-CONTAINING PROTEIN"/>
    <property type="match status" value="1"/>
</dbReference>
<feature type="transmembrane region" description="Helical" evidence="7">
    <location>
        <begin position="125"/>
        <end position="148"/>
    </location>
</feature>
<keyword evidence="3" id="KW-1003">Cell membrane</keyword>
<keyword evidence="5 7" id="KW-1133">Transmembrane helix</keyword>
<feature type="transmembrane region" description="Helical" evidence="7">
    <location>
        <begin position="42"/>
        <end position="62"/>
    </location>
</feature>
<organism evidence="8 9">
    <name type="scientific">Duganella radicis</name>
    <dbReference type="NCBI Taxonomy" id="551988"/>
    <lineage>
        <taxon>Bacteria</taxon>
        <taxon>Pseudomonadati</taxon>
        <taxon>Pseudomonadota</taxon>
        <taxon>Betaproteobacteria</taxon>
        <taxon>Burkholderiales</taxon>
        <taxon>Oxalobacteraceae</taxon>
        <taxon>Telluria group</taxon>
        <taxon>Duganella</taxon>
    </lineage>
</organism>
<dbReference type="Proteomes" id="UP000475582">
    <property type="component" value="Unassembled WGS sequence"/>
</dbReference>
<sequence length="420" mass="45365">MNRGFYTIMAAQFFSSLADNALLFVAIDLLVNMKSPGWITPLLKLSFTLFYVLLAAFVGAFADSMPKGKVMFISNLIKVGGCLLIFAHVHPLLAYAIVGFGAAVYSPAKYGILTELLPAEKLVAANGWVEGLTVLSIIFGTVMGGALVGGRVSSFLLGFDMPLIDTGIETPTQAALCVVVGIYMLAALFNTRIPDTGCVYGHQERNPVKLISDFANCFGLLWKDKLGQISLGVTTLFWGAAQTLQFIVLEWANRTLHLSYEQSTSLVGVVAIGVAAGAVISARFISLRKSLTVIPVGIAMGVIVMCMTMVNSVKVAYPLLILVGLLGGFFLVPMNALLQHRGHVLMSAGHSIAVQNFNENLSILTMLAVYSLMLRAHLNLDIIILLFGLFLAGTMLYIMRRHQANQREFDSIALIGEAKH</sequence>
<evidence type="ECO:0000256" key="4">
    <source>
        <dbReference type="ARBA" id="ARBA00022692"/>
    </source>
</evidence>
<evidence type="ECO:0000256" key="2">
    <source>
        <dbReference type="ARBA" id="ARBA00022448"/>
    </source>
</evidence>
<dbReference type="PANTHER" id="PTHR43266">
    <property type="entry name" value="MACROLIDE-EFFLUX PROTEIN"/>
    <property type="match status" value="1"/>
</dbReference>
<name>A0A6L6PI08_9BURK</name>
<dbReference type="SUPFAM" id="SSF103473">
    <property type="entry name" value="MFS general substrate transporter"/>
    <property type="match status" value="1"/>
</dbReference>